<evidence type="ECO:0000256" key="1">
    <source>
        <dbReference type="ARBA" id="ARBA00022750"/>
    </source>
</evidence>
<protein>
    <submittedName>
        <fullName evidence="5">Retrovirus-related Pol polyprotein from transposon TNT 1-94</fullName>
    </submittedName>
</protein>
<feature type="compositionally biased region" description="Polar residues" evidence="2">
    <location>
        <begin position="1225"/>
        <end position="1236"/>
    </location>
</feature>
<feature type="compositionally biased region" description="Acidic residues" evidence="2">
    <location>
        <begin position="1257"/>
        <end position="1271"/>
    </location>
</feature>
<feature type="compositionally biased region" description="Polar residues" evidence="2">
    <location>
        <begin position="512"/>
        <end position="538"/>
    </location>
</feature>
<feature type="compositionally biased region" description="Low complexity" evidence="2">
    <location>
        <begin position="1480"/>
        <end position="1492"/>
    </location>
</feature>
<feature type="region of interest" description="Disordered" evidence="2">
    <location>
        <begin position="1417"/>
        <end position="1552"/>
    </location>
</feature>
<evidence type="ECO:0000259" key="3">
    <source>
        <dbReference type="Pfam" id="PF07727"/>
    </source>
</evidence>
<sequence length="1846" mass="212134">MEEDKVFAINNDIVVLATISNAPAEECGNDKGNLLEKFLKSREASKDKHHSLSDSDESEVEEVCIPDAIPGGGFLDGLEADLDGYDGYETMVYDLNEQEQSFRDQYYIRLNSHRRNVIAKEHVVIFVIDDEKTLILEEESQSKMLDKQNDPISIEKKIKISPIDYLKLNKIKEEFGKRFVTPKELSAEQAFRLKHSSFSETPVTSHTPVRIEAPSELPKCSVDQNVFEIQIKQLRIDKDQLLNQIMSQEIVHIIANSVDSFDVKKSCVNDCTQSQEKDTVIRKLKDMIKSLSGKDSLENVKNDIDEIETINIEPEHSVAKLLSKNENFRKEREQLKSIYKDQFDSIRKTRVHSKEHPLKNELRKLKGKNVVDTTISKPIATIAPGMFKLDIKPISHRLKNSMDAHEVVKIVLWYLDSRCSMHMTGNCSQLINFISKFLGTVRFMNDHIAKIIGYGDYQMGNVTILRVYYVKGLGYNLFSVCQFCDSDLEVAFCKHTCFVRDLEVIAPEPAVSTGTPSSTTIDQDASSTRTSQIPPETSSPVIPLELNEFERLEVWELVPRPDYVMVITLKWIYKVKLDELGGVLKNKAHLVERGYRQEEGIDFEESFAPVARLEAIRIFIAFAAHMNMVFYQMDVKTAFLNGILCEEVYASQPDGFVDPENPNHVYKLNKALYELKQAPRAWFDLLSSFLLSQKFTKGTVDPTLFVRREGKDILLTSMMGKLSFFLGLQISESPRGIFLNQSKYALDSIKKYGIETCEPADTPMVEKSKLDEDPQGKAIDPTHYRGMIGTFMYLTASRPDLVFVVCMCARYQANPTEKNLHAVKQIFQYIRGTINMGLWYLKDSCIALIAFADADHAGCQETRKIPLLYVATTCNTPDQSILTSDITLSRSKWRTRIMNPQEKQQVATRDDKWVPFSKRVKISSTNIRLETTVPQREEIFQVVIDLIKNSTCFKTFTISADVLEIFMHQFWIILDICLRVEGVDFTNVPNDDKTLTFLIDLGYKGPLYKHTNMFVDHIHQTWRNLAAIINKCLSRKTKSNDKLKKSRIDILRGMFKRENVDCPELIWEDIAYQIYHRKEKRSRHETMPYPRFTKIIINHFLKQYKSLTNLNYQHYHTINDDGKKTADDSWEAVDVPELEPEPIKKKTSSNRRVKKKVTLFADGNIITDDPDTALELGKAYKRRKSGKVTSDPPKKLKGAPSLTLEEQEDADIMQALKDNKKTSRRQPGTEGSNKGTGSKPGVPDESIIVFATSSEGTGDEQDSEYSDDDNDDVKKDDKDGDADDEGDDHISDIQDFDDEDIEIKFDEDDIYKYKIRVCKDDDEEMINAEVDDFDKGDEEITDATKADAEKILEVKDDPKKAELPPLSSSLSVSSDSEINSLLEVKIQSEVPYTQNPANHRLYHALMEVLIEDENAMDKGVADTGKDHKRKHDDDKNDDDDEDPPFGPNQGKKTKRRRTKESESSKKPSFTKDTPKGKALTKGSKTGKSASAKEPVEEPIDEVVIDDTNDDVVHDEDQPQDSSRPKTTKTLNLYWFKQPSRPSTPDHEWNKHKLNWNNPEGDRYPFDLSKPLPLQGHLGHQTVAINYFFNNDLEYLKTFDPKVTYTTSITKTKAARYKIKGIKDMVPTLWSTIKHAYDKYAEKGIKHWGERRKLCVKKLHGYGHLEEIVVKISNQQLYKFKEGSDIVDFIMALHIFTRSLILKRRVKDLQHGIESYQKKLNITKPQKTFPEIEFEEAYTPSYDPQGIIYEDLNKQKRVLRADELYKFSDGTLKSFRNEIHHRILDFHLDYNKEMPTRKWIVVDRKRSGLMIKLIDKQLQEKEIIKNLERLVNAREFEMEYKLMTHTV</sequence>
<gene>
    <name evidence="5" type="ORF">Tci_014182</name>
</gene>
<keyword evidence="1" id="KW-0064">Aspartyl protease</keyword>
<feature type="region of interest" description="Disordered" evidence="2">
    <location>
        <begin position="1356"/>
        <end position="1376"/>
    </location>
</feature>
<dbReference type="Pfam" id="PF07727">
    <property type="entry name" value="RVT_2"/>
    <property type="match status" value="1"/>
</dbReference>
<dbReference type="PANTHER" id="PTHR11439">
    <property type="entry name" value="GAG-POL-RELATED RETROTRANSPOSON"/>
    <property type="match status" value="1"/>
</dbReference>
<feature type="compositionally biased region" description="Low complexity" evidence="2">
    <location>
        <begin position="1366"/>
        <end position="1376"/>
    </location>
</feature>
<keyword evidence="1" id="KW-0378">Hydrolase</keyword>
<dbReference type="SUPFAM" id="SSF56672">
    <property type="entry name" value="DNA/RNA polymerases"/>
    <property type="match status" value="1"/>
</dbReference>
<feature type="region of interest" description="Disordered" evidence="2">
    <location>
        <begin position="1181"/>
        <end position="1295"/>
    </location>
</feature>
<feature type="compositionally biased region" description="Acidic residues" evidence="2">
    <location>
        <begin position="1496"/>
        <end position="1509"/>
    </location>
</feature>
<feature type="domain" description="Retrovirus-related Pol polyprotein from transposon TNT 1-94-like beta-barrel" evidence="4">
    <location>
        <begin position="413"/>
        <end position="485"/>
    </location>
</feature>
<reference evidence="5" key="1">
    <citation type="journal article" date="2019" name="Sci. Rep.">
        <title>Draft genome of Tanacetum cinerariifolium, the natural source of mosquito coil.</title>
        <authorList>
            <person name="Yamashiro T."/>
            <person name="Shiraishi A."/>
            <person name="Satake H."/>
            <person name="Nakayama K."/>
        </authorList>
    </citation>
    <scope>NUCLEOTIDE SEQUENCE</scope>
</reference>
<dbReference type="EMBL" id="BKCJ010001539">
    <property type="protein sequence ID" value="GEU42204.1"/>
    <property type="molecule type" value="Genomic_DNA"/>
</dbReference>
<dbReference type="GO" id="GO:0004190">
    <property type="term" value="F:aspartic-type endopeptidase activity"/>
    <property type="evidence" value="ECO:0007669"/>
    <property type="project" value="UniProtKB-KW"/>
</dbReference>
<feature type="domain" description="Reverse transcriptase Ty1/copia-type" evidence="3">
    <location>
        <begin position="553"/>
        <end position="716"/>
    </location>
</feature>
<comment type="caution">
    <text evidence="5">The sequence shown here is derived from an EMBL/GenBank/DDBJ whole genome shotgun (WGS) entry which is preliminary data.</text>
</comment>
<feature type="region of interest" description="Disordered" evidence="2">
    <location>
        <begin position="510"/>
        <end position="538"/>
    </location>
</feature>
<evidence type="ECO:0000259" key="4">
    <source>
        <dbReference type="Pfam" id="PF22936"/>
    </source>
</evidence>
<dbReference type="PANTHER" id="PTHR11439:SF509">
    <property type="entry name" value="RNA-DIRECTED DNA POLYMERASE"/>
    <property type="match status" value="1"/>
</dbReference>
<keyword evidence="1" id="KW-0645">Protease</keyword>
<evidence type="ECO:0000313" key="5">
    <source>
        <dbReference type="EMBL" id="GEU42204.1"/>
    </source>
</evidence>
<dbReference type="Pfam" id="PF22936">
    <property type="entry name" value="Pol_BBD"/>
    <property type="match status" value="1"/>
</dbReference>
<proteinExistence type="predicted"/>
<dbReference type="InterPro" id="IPR054722">
    <property type="entry name" value="PolX-like_BBD"/>
</dbReference>
<dbReference type="InterPro" id="IPR013103">
    <property type="entry name" value="RVT_2"/>
</dbReference>
<name>A0A6L2K2W0_TANCI</name>
<dbReference type="InterPro" id="IPR043502">
    <property type="entry name" value="DNA/RNA_pol_sf"/>
</dbReference>
<organism evidence="5">
    <name type="scientific">Tanacetum cinerariifolium</name>
    <name type="common">Dalmatian daisy</name>
    <name type="synonym">Chrysanthemum cinerariifolium</name>
    <dbReference type="NCBI Taxonomy" id="118510"/>
    <lineage>
        <taxon>Eukaryota</taxon>
        <taxon>Viridiplantae</taxon>
        <taxon>Streptophyta</taxon>
        <taxon>Embryophyta</taxon>
        <taxon>Tracheophyta</taxon>
        <taxon>Spermatophyta</taxon>
        <taxon>Magnoliopsida</taxon>
        <taxon>eudicotyledons</taxon>
        <taxon>Gunneridae</taxon>
        <taxon>Pentapetalae</taxon>
        <taxon>asterids</taxon>
        <taxon>campanulids</taxon>
        <taxon>Asterales</taxon>
        <taxon>Asteraceae</taxon>
        <taxon>Asteroideae</taxon>
        <taxon>Anthemideae</taxon>
        <taxon>Anthemidinae</taxon>
        <taxon>Tanacetum</taxon>
    </lineage>
</organism>
<accession>A0A6L2K2W0</accession>
<evidence type="ECO:0000256" key="2">
    <source>
        <dbReference type="SAM" id="MobiDB-lite"/>
    </source>
</evidence>